<keyword evidence="1" id="KW-0812">Transmembrane</keyword>
<dbReference type="EMBL" id="SPRX01000033">
    <property type="protein sequence ID" value="TIC64449.1"/>
    <property type="molecule type" value="Genomic_DNA"/>
</dbReference>
<comment type="caution">
    <text evidence="2">The sequence shown here is derived from an EMBL/GenBank/DDBJ whole genome shotgun (WGS) entry which is preliminary data.</text>
</comment>
<sequence>MTKSVQNLVRRYYCGTLDSLSLAGLSACECATFETLILNKTRYTLRYMAVLAYNQINVNAMSFKGNNFMSVAGFYLSGVYYGALAMTEAKHIFRRIMYKKDYAVQMIAESNRLLIKRAVYLIILVPIVVFKASKAFFVYHQDDIAINLIIYNLLGAGVFAILTFSLDIAYIKELSECHSDPVQNDLESKTGPNVIEKIEETQLNVQTPSDITKSMP</sequence>
<evidence type="ECO:0000256" key="1">
    <source>
        <dbReference type="SAM" id="Phobius"/>
    </source>
</evidence>
<organism evidence="2 3">
    <name type="scientific">Wallemia mellicola</name>
    <dbReference type="NCBI Taxonomy" id="1708541"/>
    <lineage>
        <taxon>Eukaryota</taxon>
        <taxon>Fungi</taxon>
        <taxon>Dikarya</taxon>
        <taxon>Basidiomycota</taxon>
        <taxon>Wallemiomycotina</taxon>
        <taxon>Wallemiomycetes</taxon>
        <taxon>Wallemiales</taxon>
        <taxon>Wallemiaceae</taxon>
        <taxon>Wallemia</taxon>
    </lineage>
</organism>
<feature type="transmembrane region" description="Helical" evidence="1">
    <location>
        <begin position="68"/>
        <end position="87"/>
    </location>
</feature>
<gene>
    <name evidence="2" type="ORF">E3Q01_02728</name>
</gene>
<protein>
    <submittedName>
        <fullName evidence="2">Uncharacterized protein</fullName>
    </submittedName>
</protein>
<proteinExistence type="predicted"/>
<name>A0A4T0LXI0_9BASI</name>
<dbReference type="AlphaFoldDB" id="A0A4T0LXI0"/>
<evidence type="ECO:0000313" key="2">
    <source>
        <dbReference type="EMBL" id="TIC64449.1"/>
    </source>
</evidence>
<keyword evidence="1" id="KW-0472">Membrane</keyword>
<feature type="transmembrane region" description="Helical" evidence="1">
    <location>
        <begin position="144"/>
        <end position="166"/>
    </location>
</feature>
<accession>A0A4T0LXI0</accession>
<evidence type="ECO:0000313" key="3">
    <source>
        <dbReference type="Proteomes" id="UP000310708"/>
    </source>
</evidence>
<reference evidence="2 3" key="1">
    <citation type="submission" date="2019-03" db="EMBL/GenBank/DDBJ databases">
        <title>Sequencing 25 genomes of Wallemia mellicola.</title>
        <authorList>
            <person name="Gostincar C."/>
        </authorList>
    </citation>
    <scope>NUCLEOTIDE SEQUENCE [LARGE SCALE GENOMIC DNA]</scope>
    <source>
        <strain evidence="2 3">EXF-757</strain>
    </source>
</reference>
<feature type="transmembrane region" description="Helical" evidence="1">
    <location>
        <begin position="118"/>
        <end position="138"/>
    </location>
</feature>
<dbReference type="Proteomes" id="UP000310708">
    <property type="component" value="Unassembled WGS sequence"/>
</dbReference>
<keyword evidence="1" id="KW-1133">Transmembrane helix</keyword>